<feature type="binding site" evidence="9">
    <location>
        <position position="155"/>
    </location>
    <ligand>
        <name>FAD</name>
        <dbReference type="ChEBI" id="CHEBI:57692"/>
    </ligand>
</feature>
<keyword evidence="5" id="KW-0560">Oxidoreductase</keyword>
<comment type="cofactor">
    <cofactor evidence="1 9">
        <name>FAD</name>
        <dbReference type="ChEBI" id="CHEBI:57692"/>
    </cofactor>
</comment>
<evidence type="ECO:0000256" key="1">
    <source>
        <dbReference type="ARBA" id="ARBA00001974"/>
    </source>
</evidence>
<dbReference type="GO" id="GO:0019478">
    <property type="term" value="P:D-amino acid catabolic process"/>
    <property type="evidence" value="ECO:0007669"/>
    <property type="project" value="TreeGrafter"/>
</dbReference>
<organism evidence="11 14">
    <name type="scientific">Streptomyces radicis</name>
    <dbReference type="NCBI Taxonomy" id="1750517"/>
    <lineage>
        <taxon>Bacteria</taxon>
        <taxon>Bacillati</taxon>
        <taxon>Actinomycetota</taxon>
        <taxon>Actinomycetes</taxon>
        <taxon>Kitasatosporales</taxon>
        <taxon>Streptomycetaceae</taxon>
        <taxon>Streptomyces</taxon>
    </lineage>
</organism>
<feature type="binding site" evidence="9">
    <location>
        <begin position="46"/>
        <end position="48"/>
    </location>
    <ligand>
        <name>FAD</name>
        <dbReference type="ChEBI" id="CHEBI:57692"/>
    </ligand>
</feature>
<evidence type="ECO:0000256" key="3">
    <source>
        <dbReference type="ARBA" id="ARBA00022630"/>
    </source>
</evidence>
<keyword evidence="3" id="KW-0285">Flavoprotein</keyword>
<evidence type="ECO:0000256" key="2">
    <source>
        <dbReference type="ARBA" id="ARBA00006730"/>
    </source>
</evidence>
<dbReference type="PROSITE" id="PS51257">
    <property type="entry name" value="PROKAR_LIPOPROTEIN"/>
    <property type="match status" value="1"/>
</dbReference>
<evidence type="ECO:0000256" key="5">
    <source>
        <dbReference type="ARBA" id="ARBA00023002"/>
    </source>
</evidence>
<evidence type="ECO:0000256" key="4">
    <source>
        <dbReference type="ARBA" id="ARBA00022827"/>
    </source>
</evidence>
<dbReference type="EMBL" id="RBDX01000023">
    <property type="protein sequence ID" value="RKN05951.1"/>
    <property type="molecule type" value="Genomic_DNA"/>
</dbReference>
<evidence type="ECO:0000313" key="12">
    <source>
        <dbReference type="EMBL" id="RKN17743.1"/>
    </source>
</evidence>
<dbReference type="Gene3D" id="3.30.9.10">
    <property type="entry name" value="D-Amino Acid Oxidase, subunit A, domain 2"/>
    <property type="match status" value="1"/>
</dbReference>
<feature type="binding site" evidence="9">
    <location>
        <position position="296"/>
    </location>
    <ligand>
        <name>D-dopa</name>
        <dbReference type="ChEBI" id="CHEBI:149689"/>
    </ligand>
</feature>
<dbReference type="GO" id="GO:0005737">
    <property type="term" value="C:cytoplasm"/>
    <property type="evidence" value="ECO:0007669"/>
    <property type="project" value="TreeGrafter"/>
</dbReference>
<dbReference type="GO" id="GO:0003884">
    <property type="term" value="F:D-amino-acid oxidase activity"/>
    <property type="evidence" value="ECO:0007669"/>
    <property type="project" value="UniProtKB-EC"/>
</dbReference>
<dbReference type="SUPFAM" id="SSF54373">
    <property type="entry name" value="FAD-linked reductases, C-terminal domain"/>
    <property type="match status" value="1"/>
</dbReference>
<feature type="domain" description="FAD dependent oxidoreductase" evidence="10">
    <location>
        <begin position="6"/>
        <end position="312"/>
    </location>
</feature>
<dbReference type="Proteomes" id="UP000268652">
    <property type="component" value="Unassembled WGS sequence"/>
</dbReference>
<evidence type="ECO:0000256" key="9">
    <source>
        <dbReference type="PIRSR" id="PIRSR000189-1"/>
    </source>
</evidence>
<dbReference type="EMBL" id="RBDY01000021">
    <property type="protein sequence ID" value="RKN17743.1"/>
    <property type="molecule type" value="Genomic_DNA"/>
</dbReference>
<dbReference type="PIRSF" id="PIRSF000189">
    <property type="entry name" value="D-aa_oxidase"/>
    <property type="match status" value="1"/>
</dbReference>
<sequence>MPRRPVTVIGAGVVGLSCALVLAERGHAVRVVARESGELTASAAAASLWAVPFVERSERVREWAYATLARLRRDAGPHTGVREQEARTVGVGRAAPDPWMRGFTPPLRQARADELPPGYREGTVASIPLVDTSRYLPWLRERCAEAGVPIELREVPSLAGCAPDADILVLAAGLGSGPLAGDAALRPVRGQVALLENPGLTRTTIVRDGPLAPLFVVPRHDDVVVGGPAQDGAWDPRPDRATERALVRRAARAEPALADARVIGRAVGHRPVRPEVRLAAERLGGRDVVHCYGHGGAGVALSWGSARAAADLVEKL</sequence>
<dbReference type="AlphaFoldDB" id="A0A3A9VYE6"/>
<dbReference type="GO" id="GO:0071949">
    <property type="term" value="F:FAD binding"/>
    <property type="evidence" value="ECO:0007669"/>
    <property type="project" value="InterPro"/>
</dbReference>
<dbReference type="Pfam" id="PF01266">
    <property type="entry name" value="DAO"/>
    <property type="match status" value="1"/>
</dbReference>
<dbReference type="Gene3D" id="3.40.50.720">
    <property type="entry name" value="NAD(P)-binding Rossmann-like Domain"/>
    <property type="match status" value="1"/>
</dbReference>
<comment type="similarity">
    <text evidence="2">Belongs to the DAMOX/DASOX family.</text>
</comment>
<dbReference type="RefSeq" id="WP_120699102.1">
    <property type="nucleotide sequence ID" value="NZ_RBDX01000023.1"/>
</dbReference>
<evidence type="ECO:0000256" key="6">
    <source>
        <dbReference type="ARBA" id="ARBA00039101"/>
    </source>
</evidence>
<evidence type="ECO:0000313" key="13">
    <source>
        <dbReference type="Proteomes" id="UP000268652"/>
    </source>
</evidence>
<keyword evidence="4 9" id="KW-0274">FAD</keyword>
<reference evidence="13 14" key="1">
    <citation type="submission" date="2018-09" db="EMBL/GenBank/DDBJ databases">
        <title>Streptomyces sp. nov. DS1-2, an endophytic actinomycete isolated from roots of Dendrobium scabrilingue.</title>
        <authorList>
            <person name="Kuncharoen N."/>
            <person name="Kudo T."/>
            <person name="Ohkuma M."/>
            <person name="Yuki M."/>
            <person name="Tanasupawat S."/>
        </authorList>
    </citation>
    <scope>NUCLEOTIDE SEQUENCE [LARGE SCALE GENOMIC DNA]</scope>
    <source>
        <strain evidence="11 14">AZ1-7</strain>
        <strain evidence="12 13">DS1-2</strain>
    </source>
</reference>
<gene>
    <name evidence="12" type="ORF">D7318_23125</name>
    <name evidence="11" type="ORF">D7319_23585</name>
</gene>
<evidence type="ECO:0000259" key="10">
    <source>
        <dbReference type="Pfam" id="PF01266"/>
    </source>
</evidence>
<dbReference type="Proteomes" id="UP000275024">
    <property type="component" value="Unassembled WGS sequence"/>
</dbReference>
<dbReference type="PANTHER" id="PTHR11530:SF11">
    <property type="entry name" value="D-ASPARTATE OXIDASE"/>
    <property type="match status" value="1"/>
</dbReference>
<evidence type="ECO:0000313" key="11">
    <source>
        <dbReference type="EMBL" id="RKN05951.1"/>
    </source>
</evidence>
<protein>
    <recommendedName>
        <fullName evidence="7">D-amino-acid oxidase</fullName>
        <ecNumber evidence="6">1.4.3.3</ecNumber>
    </recommendedName>
</protein>
<comment type="caution">
    <text evidence="11">The sequence shown here is derived from an EMBL/GenBank/DDBJ whole genome shotgun (WGS) entry which is preliminary data.</text>
</comment>
<dbReference type="PANTHER" id="PTHR11530">
    <property type="entry name" value="D-AMINO ACID OXIDASE"/>
    <property type="match status" value="1"/>
</dbReference>
<dbReference type="EC" id="1.4.3.3" evidence="6"/>
<evidence type="ECO:0000313" key="14">
    <source>
        <dbReference type="Proteomes" id="UP000275024"/>
    </source>
</evidence>
<evidence type="ECO:0000256" key="8">
    <source>
        <dbReference type="ARBA" id="ARBA00049547"/>
    </source>
</evidence>
<dbReference type="InterPro" id="IPR006076">
    <property type="entry name" value="FAD-dep_OxRdtase"/>
</dbReference>
<comment type="catalytic activity">
    <reaction evidence="8">
        <text>a D-alpha-amino acid + O2 + H2O = a 2-oxocarboxylate + H2O2 + NH4(+)</text>
        <dbReference type="Rhea" id="RHEA:21816"/>
        <dbReference type="ChEBI" id="CHEBI:15377"/>
        <dbReference type="ChEBI" id="CHEBI:15379"/>
        <dbReference type="ChEBI" id="CHEBI:16240"/>
        <dbReference type="ChEBI" id="CHEBI:28938"/>
        <dbReference type="ChEBI" id="CHEBI:35179"/>
        <dbReference type="ChEBI" id="CHEBI:59871"/>
        <dbReference type="EC" id="1.4.3.3"/>
    </reaction>
    <physiologicalReaction direction="left-to-right" evidence="8">
        <dbReference type="Rhea" id="RHEA:21817"/>
    </physiologicalReaction>
</comment>
<dbReference type="InterPro" id="IPR023209">
    <property type="entry name" value="DAO"/>
</dbReference>
<evidence type="ECO:0000256" key="7">
    <source>
        <dbReference type="ARBA" id="ARBA00039751"/>
    </source>
</evidence>
<accession>A0A3A9VYE6</accession>
<feature type="binding site" evidence="9">
    <location>
        <position position="270"/>
    </location>
    <ligand>
        <name>D-dopa</name>
        <dbReference type="ChEBI" id="CHEBI:149689"/>
    </ligand>
</feature>
<name>A0A3A9VYE6_9ACTN</name>
<proteinExistence type="inferred from homology"/>
<keyword evidence="13" id="KW-1185">Reference proteome</keyword>
<dbReference type="SUPFAM" id="SSF51971">
    <property type="entry name" value="Nucleotide-binding domain"/>
    <property type="match status" value="1"/>
</dbReference>
<dbReference type="OrthoDB" id="246701at2"/>